<dbReference type="Proteomes" id="UP000831701">
    <property type="component" value="Chromosome 1"/>
</dbReference>
<name>A0ACB8X8U4_9TELE</name>
<organism evidence="1 2">
    <name type="scientific">Scortum barcoo</name>
    <name type="common">barcoo grunter</name>
    <dbReference type="NCBI Taxonomy" id="214431"/>
    <lineage>
        <taxon>Eukaryota</taxon>
        <taxon>Metazoa</taxon>
        <taxon>Chordata</taxon>
        <taxon>Craniata</taxon>
        <taxon>Vertebrata</taxon>
        <taxon>Euteleostomi</taxon>
        <taxon>Actinopterygii</taxon>
        <taxon>Neopterygii</taxon>
        <taxon>Teleostei</taxon>
        <taxon>Neoteleostei</taxon>
        <taxon>Acanthomorphata</taxon>
        <taxon>Eupercaria</taxon>
        <taxon>Centrarchiformes</taxon>
        <taxon>Terapontoidei</taxon>
        <taxon>Terapontidae</taxon>
        <taxon>Scortum</taxon>
    </lineage>
</organism>
<evidence type="ECO:0000313" key="2">
    <source>
        <dbReference type="Proteomes" id="UP000831701"/>
    </source>
</evidence>
<dbReference type="EMBL" id="CM041531">
    <property type="protein sequence ID" value="KAI3376737.1"/>
    <property type="molecule type" value="Genomic_DNA"/>
</dbReference>
<gene>
    <name evidence="1" type="ORF">L3Q82_000009</name>
</gene>
<keyword evidence="2" id="KW-1185">Reference proteome</keyword>
<comment type="caution">
    <text evidence="1">The sequence shown here is derived from an EMBL/GenBank/DDBJ whole genome shotgun (WGS) entry which is preliminary data.</text>
</comment>
<evidence type="ECO:0000313" key="1">
    <source>
        <dbReference type="EMBL" id="KAI3376737.1"/>
    </source>
</evidence>
<sequence length="183" mass="20339">MLVCETVGQSAVDNGDVGFIGDVELDVISVSVEAETMSSLQDKRAAHSFSIILIIITMAFLWIVSCFAFISCRLRLRHPRHPPTGERLRPSRSSTCEEAVPHSWPWQVSLQQSNGFHFCGGSLINENWVVTAAHCNVGIYHRVIAGEHDKSYGSNEAVQQLKPAMVRPAHQPISFHHSLFSPY</sequence>
<proteinExistence type="predicted"/>
<reference evidence="1" key="1">
    <citation type="submission" date="2022-04" db="EMBL/GenBank/DDBJ databases">
        <title>Jade perch genome.</title>
        <authorList>
            <person name="Chao B."/>
        </authorList>
    </citation>
    <scope>NUCLEOTIDE SEQUENCE</scope>
    <source>
        <strain evidence="1">CB-2022</strain>
    </source>
</reference>
<protein>
    <submittedName>
        <fullName evidence="1">Uncharacterized protein</fullName>
    </submittedName>
</protein>
<accession>A0ACB8X8U4</accession>